<dbReference type="EMBL" id="KI394182">
    <property type="protein sequence ID" value="ERN04698.1"/>
    <property type="molecule type" value="Genomic_DNA"/>
</dbReference>
<gene>
    <name evidence="2" type="ORF">AMTR_s00076p00168260</name>
</gene>
<name>W1P9W4_AMBTC</name>
<dbReference type="HOGENOM" id="CLU_1984575_0_0_1"/>
<evidence type="ECO:0000313" key="3">
    <source>
        <dbReference type="Proteomes" id="UP000017836"/>
    </source>
</evidence>
<sequence>MEQQRKSRDEGGRQVVTEKMDGRERTKMEGEVAATRSGDSGGGGGDGCDLGEMEMKRAHGVEAGLLPGWSGECWELQRMGCSEVSEREVESWERWGEKERKKFMGSHVCMGDGSGRVWVDHGWWLR</sequence>
<protein>
    <submittedName>
        <fullName evidence="2">Uncharacterized protein</fullName>
    </submittedName>
</protein>
<dbReference type="Gramene" id="ERN04698">
    <property type="protein sequence ID" value="ERN04698"/>
    <property type="gene ID" value="AMTR_s00076p00168260"/>
</dbReference>
<feature type="region of interest" description="Disordered" evidence="1">
    <location>
        <begin position="1"/>
        <end position="51"/>
    </location>
</feature>
<dbReference type="AlphaFoldDB" id="W1P9W4"/>
<evidence type="ECO:0000313" key="2">
    <source>
        <dbReference type="EMBL" id="ERN04698.1"/>
    </source>
</evidence>
<feature type="compositionally biased region" description="Basic and acidic residues" evidence="1">
    <location>
        <begin position="1"/>
        <end position="30"/>
    </location>
</feature>
<accession>W1P9W4</accession>
<proteinExistence type="predicted"/>
<keyword evidence="3" id="KW-1185">Reference proteome</keyword>
<feature type="compositionally biased region" description="Gly residues" evidence="1">
    <location>
        <begin position="39"/>
        <end position="48"/>
    </location>
</feature>
<evidence type="ECO:0000256" key="1">
    <source>
        <dbReference type="SAM" id="MobiDB-lite"/>
    </source>
</evidence>
<reference evidence="3" key="1">
    <citation type="journal article" date="2013" name="Science">
        <title>The Amborella genome and the evolution of flowering plants.</title>
        <authorList>
            <consortium name="Amborella Genome Project"/>
        </authorList>
    </citation>
    <scope>NUCLEOTIDE SEQUENCE [LARGE SCALE GENOMIC DNA]</scope>
</reference>
<organism evidence="2 3">
    <name type="scientific">Amborella trichopoda</name>
    <dbReference type="NCBI Taxonomy" id="13333"/>
    <lineage>
        <taxon>Eukaryota</taxon>
        <taxon>Viridiplantae</taxon>
        <taxon>Streptophyta</taxon>
        <taxon>Embryophyta</taxon>
        <taxon>Tracheophyta</taxon>
        <taxon>Spermatophyta</taxon>
        <taxon>Magnoliopsida</taxon>
        <taxon>Amborellales</taxon>
        <taxon>Amborellaceae</taxon>
        <taxon>Amborella</taxon>
    </lineage>
</organism>
<dbReference type="Proteomes" id="UP000017836">
    <property type="component" value="Unassembled WGS sequence"/>
</dbReference>